<evidence type="ECO:0000313" key="2">
    <source>
        <dbReference type="EMBL" id="OGK16628.1"/>
    </source>
</evidence>
<feature type="transmembrane region" description="Helical" evidence="1">
    <location>
        <begin position="20"/>
        <end position="48"/>
    </location>
</feature>
<comment type="caution">
    <text evidence="2">The sequence shown here is derived from an EMBL/GenBank/DDBJ whole genome shotgun (WGS) entry which is preliminary data.</text>
</comment>
<accession>A0A1F7GCK3</accession>
<keyword evidence="1" id="KW-1133">Transmembrane helix</keyword>
<protein>
    <submittedName>
        <fullName evidence="2">Uncharacterized protein</fullName>
    </submittedName>
</protein>
<dbReference type="EMBL" id="MFZF01000014">
    <property type="protein sequence ID" value="OGK16628.1"/>
    <property type="molecule type" value="Genomic_DNA"/>
</dbReference>
<proteinExistence type="predicted"/>
<keyword evidence="1" id="KW-0812">Transmembrane</keyword>
<organism evidence="2 3">
    <name type="scientific">Candidatus Roizmanbacteria bacterium RIFCSPHIGHO2_01_FULL_39_12b</name>
    <dbReference type="NCBI Taxonomy" id="1802030"/>
    <lineage>
        <taxon>Bacteria</taxon>
        <taxon>Candidatus Roizmaniibacteriota</taxon>
    </lineage>
</organism>
<sequence length="97" mass="10847">MVYALEINKDIFPGAKIGDFGVLLSTLLPLVFIGASLLFLSYLIWGALDWIKAGNNKENVVKAQTKWRYAILGFIVMLTSLLMVKVLGYITRIPFPL</sequence>
<gene>
    <name evidence="2" type="ORF">A2690_03370</name>
</gene>
<evidence type="ECO:0000313" key="3">
    <source>
        <dbReference type="Proteomes" id="UP000178372"/>
    </source>
</evidence>
<evidence type="ECO:0000256" key="1">
    <source>
        <dbReference type="SAM" id="Phobius"/>
    </source>
</evidence>
<keyword evidence="1" id="KW-0472">Membrane</keyword>
<feature type="transmembrane region" description="Helical" evidence="1">
    <location>
        <begin position="69"/>
        <end position="90"/>
    </location>
</feature>
<dbReference type="Proteomes" id="UP000178372">
    <property type="component" value="Unassembled WGS sequence"/>
</dbReference>
<dbReference type="AlphaFoldDB" id="A0A1F7GCK3"/>
<reference evidence="2 3" key="1">
    <citation type="journal article" date="2016" name="Nat. Commun.">
        <title>Thousands of microbial genomes shed light on interconnected biogeochemical processes in an aquifer system.</title>
        <authorList>
            <person name="Anantharaman K."/>
            <person name="Brown C.T."/>
            <person name="Hug L.A."/>
            <person name="Sharon I."/>
            <person name="Castelle C.J."/>
            <person name="Probst A.J."/>
            <person name="Thomas B.C."/>
            <person name="Singh A."/>
            <person name="Wilkins M.J."/>
            <person name="Karaoz U."/>
            <person name="Brodie E.L."/>
            <person name="Williams K.H."/>
            <person name="Hubbard S.S."/>
            <person name="Banfield J.F."/>
        </authorList>
    </citation>
    <scope>NUCLEOTIDE SEQUENCE [LARGE SCALE GENOMIC DNA]</scope>
</reference>
<name>A0A1F7GCK3_9BACT</name>